<keyword evidence="3" id="KW-1185">Reference proteome</keyword>
<evidence type="ECO:0008006" key="4">
    <source>
        <dbReference type="Google" id="ProtNLM"/>
    </source>
</evidence>
<dbReference type="EMBL" id="FOLQ01000075">
    <property type="protein sequence ID" value="SFF40920.1"/>
    <property type="molecule type" value="Genomic_DNA"/>
</dbReference>
<proteinExistence type="predicted"/>
<organism evidence="2 3">
    <name type="scientific">Spirosoma endophyticum</name>
    <dbReference type="NCBI Taxonomy" id="662367"/>
    <lineage>
        <taxon>Bacteria</taxon>
        <taxon>Pseudomonadati</taxon>
        <taxon>Bacteroidota</taxon>
        <taxon>Cytophagia</taxon>
        <taxon>Cytophagales</taxon>
        <taxon>Cytophagaceae</taxon>
        <taxon>Spirosoma</taxon>
    </lineage>
</organism>
<dbReference type="RefSeq" id="WP_093835527.1">
    <property type="nucleotide sequence ID" value="NZ_FOLQ01000075.1"/>
</dbReference>
<accession>A0A1I2IH07</accession>
<protein>
    <recommendedName>
        <fullName evidence="4">YceI-like domain-containing protein</fullName>
    </recommendedName>
</protein>
<feature type="chain" id="PRO_5011526677" description="YceI-like domain-containing protein" evidence="1">
    <location>
        <begin position="24"/>
        <end position="172"/>
    </location>
</feature>
<keyword evidence="1" id="KW-0732">Signal</keyword>
<name>A0A1I2IH07_9BACT</name>
<sequence>MQQTISFFLFLIISCASVSLCKAQDCKSITKLKSSTLITYVGIIDIPPDYNNTTKNKFFTVDLAKHVKTDTSFIFGLSIVAFDALTTSNLATVKLQFEGDSEIVKSSQSLNITPMSEGRAILSTHVGLTSNEILAIQNKSLMSITLANSKVIVPETMSKALREVARCLPNFW</sequence>
<gene>
    <name evidence="2" type="ORF">SAMN05216167_1752</name>
</gene>
<dbReference type="OrthoDB" id="9853579at2"/>
<dbReference type="Proteomes" id="UP000198598">
    <property type="component" value="Unassembled WGS sequence"/>
</dbReference>
<dbReference type="AlphaFoldDB" id="A0A1I2IH07"/>
<evidence type="ECO:0000256" key="1">
    <source>
        <dbReference type="SAM" id="SignalP"/>
    </source>
</evidence>
<evidence type="ECO:0000313" key="3">
    <source>
        <dbReference type="Proteomes" id="UP000198598"/>
    </source>
</evidence>
<reference evidence="2 3" key="1">
    <citation type="submission" date="2016-10" db="EMBL/GenBank/DDBJ databases">
        <authorList>
            <person name="de Groot N.N."/>
        </authorList>
    </citation>
    <scope>NUCLEOTIDE SEQUENCE [LARGE SCALE GENOMIC DNA]</scope>
    <source>
        <strain evidence="2 3">DSM 26130</strain>
    </source>
</reference>
<feature type="signal peptide" evidence="1">
    <location>
        <begin position="1"/>
        <end position="23"/>
    </location>
</feature>
<evidence type="ECO:0000313" key="2">
    <source>
        <dbReference type="EMBL" id="SFF40920.1"/>
    </source>
</evidence>